<reference evidence="3 4" key="1">
    <citation type="submission" date="2017-06" db="EMBL/GenBank/DDBJ databases">
        <title>Sequencing and comparative analysis of myxobacterial genomes.</title>
        <authorList>
            <person name="Rupp O."/>
            <person name="Goesmann A."/>
            <person name="Sogaard-Andersen L."/>
        </authorList>
    </citation>
    <scope>NUCLEOTIDE SEQUENCE [LARGE SCALE GENOMIC DNA]</scope>
    <source>
        <strain evidence="3 4">DSM 52655</strain>
    </source>
</reference>
<dbReference type="GO" id="GO:0016301">
    <property type="term" value="F:kinase activity"/>
    <property type="evidence" value="ECO:0007669"/>
    <property type="project" value="UniProtKB-KW"/>
</dbReference>
<dbReference type="EMBL" id="CP022098">
    <property type="protein sequence ID" value="ATB42448.1"/>
    <property type="molecule type" value="Genomic_DNA"/>
</dbReference>
<feature type="binding site" evidence="1">
    <location>
        <position position="45"/>
    </location>
    <ligand>
        <name>ATP</name>
        <dbReference type="ChEBI" id="CHEBI:30616"/>
    </ligand>
</feature>
<dbReference type="SUPFAM" id="SSF56112">
    <property type="entry name" value="Protein kinase-like (PK-like)"/>
    <property type="match status" value="1"/>
</dbReference>
<evidence type="ECO:0000313" key="4">
    <source>
        <dbReference type="Proteomes" id="UP000217257"/>
    </source>
</evidence>
<feature type="compositionally biased region" description="Basic and acidic residues" evidence="2">
    <location>
        <begin position="88"/>
        <end position="109"/>
    </location>
</feature>
<name>A0A250JFR7_9BACT</name>
<feature type="region of interest" description="Disordered" evidence="2">
    <location>
        <begin position="88"/>
        <end position="116"/>
    </location>
</feature>
<evidence type="ECO:0000256" key="2">
    <source>
        <dbReference type="SAM" id="MobiDB-lite"/>
    </source>
</evidence>
<dbReference type="GO" id="GO:0005524">
    <property type="term" value="F:ATP binding"/>
    <property type="evidence" value="ECO:0007669"/>
    <property type="project" value="UniProtKB-UniRule"/>
</dbReference>
<dbReference type="InterPro" id="IPR011009">
    <property type="entry name" value="Kinase-like_dom_sf"/>
</dbReference>
<evidence type="ECO:0000256" key="1">
    <source>
        <dbReference type="PROSITE-ProRule" id="PRU10141"/>
    </source>
</evidence>
<accession>A0A250JFR7</accession>
<dbReference type="Gene3D" id="3.30.200.20">
    <property type="entry name" value="Phosphorylase Kinase, domain 1"/>
    <property type="match status" value="1"/>
</dbReference>
<proteinExistence type="predicted"/>
<gene>
    <name evidence="3" type="ORF">CYFUS_007926</name>
</gene>
<dbReference type="PROSITE" id="PS00107">
    <property type="entry name" value="PROTEIN_KINASE_ATP"/>
    <property type="match status" value="1"/>
</dbReference>
<dbReference type="KEGG" id="cfus:CYFUS_007926"/>
<keyword evidence="1" id="KW-0547">Nucleotide-binding</keyword>
<keyword evidence="3" id="KW-0808">Transferase</keyword>
<keyword evidence="1" id="KW-0067">ATP-binding</keyword>
<keyword evidence="3" id="KW-0418">Kinase</keyword>
<evidence type="ECO:0000313" key="3">
    <source>
        <dbReference type="EMBL" id="ATB42448.1"/>
    </source>
</evidence>
<dbReference type="RefSeq" id="WP_095990005.1">
    <property type="nucleotide sequence ID" value="NZ_CP022098.1"/>
</dbReference>
<organism evidence="3 4">
    <name type="scientific">Cystobacter fuscus</name>
    <dbReference type="NCBI Taxonomy" id="43"/>
    <lineage>
        <taxon>Bacteria</taxon>
        <taxon>Pseudomonadati</taxon>
        <taxon>Myxococcota</taxon>
        <taxon>Myxococcia</taxon>
        <taxon>Myxococcales</taxon>
        <taxon>Cystobacterineae</taxon>
        <taxon>Archangiaceae</taxon>
        <taxon>Cystobacter</taxon>
    </lineage>
</organism>
<protein>
    <submittedName>
        <fullName evidence="3">Protein kinase</fullName>
    </submittedName>
</protein>
<dbReference type="Proteomes" id="UP000217257">
    <property type="component" value="Chromosome"/>
</dbReference>
<dbReference type="InterPro" id="IPR017441">
    <property type="entry name" value="Protein_kinase_ATP_BS"/>
</dbReference>
<sequence length="116" mass="13332">MKSERDTALRPGREVGGYRLDRMLGEGGFGGVYLAWRKGRPSALKFLHLGSVGPWGWRELFVLLPQKLPHVARLRENQGEPRWELPLRHGWGKDEHTTEKVLPGEEHVPRTPRPPR</sequence>
<dbReference type="AlphaFoldDB" id="A0A250JFR7"/>